<dbReference type="GO" id="GO:0008684">
    <property type="term" value="F:2-oxopent-4-enoate hydratase activity"/>
    <property type="evidence" value="ECO:0007669"/>
    <property type="project" value="TreeGrafter"/>
</dbReference>
<proteinExistence type="predicted"/>
<sequence>MLTDKQIDQASTLLVEHWQQGRRMARLPEALQPRTRAEGYAIQARIERHSVKPVFGWKIAATSKAGQAHIGVDGPMAGRLLAERVLPDGGSTPLGANHMRVAEVEFAFRMGRDLVPRPAPYSTDEVLAAVDTLHPAIEIPDSRYDDFVTVGAPHLIADNACAHLVVVGAPAKTDWRRLDLAAHKGRGRNEGKFEREGSGANVLGDPRIALAWLANELRGLGLTLSRGQTVITGTCVKPMELEPGDHILADLGSLGGLSIRFT</sequence>
<evidence type="ECO:0000313" key="1">
    <source>
        <dbReference type="EMBL" id="QEX19276.1"/>
    </source>
</evidence>
<keyword evidence="1" id="KW-0378">Hydrolase</keyword>
<dbReference type="PANTHER" id="PTHR30143">
    <property type="entry name" value="ACID HYDRATASE"/>
    <property type="match status" value="1"/>
</dbReference>
<dbReference type="RefSeq" id="WP_151179358.1">
    <property type="nucleotide sequence ID" value="NZ_CP042906.1"/>
</dbReference>
<organism evidence="1 2">
    <name type="scientific">Hypericibacter terrae</name>
    <dbReference type="NCBI Taxonomy" id="2602015"/>
    <lineage>
        <taxon>Bacteria</taxon>
        <taxon>Pseudomonadati</taxon>
        <taxon>Pseudomonadota</taxon>
        <taxon>Alphaproteobacteria</taxon>
        <taxon>Rhodospirillales</taxon>
        <taxon>Dongiaceae</taxon>
        <taxon>Hypericibacter</taxon>
    </lineage>
</organism>
<dbReference type="EMBL" id="CP042906">
    <property type="protein sequence ID" value="QEX19276.1"/>
    <property type="molecule type" value="Genomic_DNA"/>
</dbReference>
<dbReference type="GO" id="GO:0005737">
    <property type="term" value="C:cytoplasm"/>
    <property type="evidence" value="ECO:0007669"/>
    <property type="project" value="TreeGrafter"/>
</dbReference>
<protein>
    <submittedName>
        <fullName evidence="1">Fumarylacetoacetate (FAA) hydrolase</fullName>
    </submittedName>
</protein>
<dbReference type="PANTHER" id="PTHR30143:SF0">
    <property type="entry name" value="2-KETO-4-PENTENOATE HYDRATASE"/>
    <property type="match status" value="1"/>
</dbReference>
<gene>
    <name evidence="1" type="ORF">FRZ44_45890</name>
</gene>
<accession>A0A5J6MWY3</accession>
<evidence type="ECO:0000313" key="2">
    <source>
        <dbReference type="Proteomes" id="UP000326202"/>
    </source>
</evidence>
<dbReference type="Proteomes" id="UP000326202">
    <property type="component" value="Chromosome"/>
</dbReference>
<keyword evidence="2" id="KW-1185">Reference proteome</keyword>
<dbReference type="KEGG" id="htq:FRZ44_45890"/>
<dbReference type="InterPro" id="IPR036663">
    <property type="entry name" value="Fumarylacetoacetase_C_sf"/>
</dbReference>
<dbReference type="OrthoDB" id="9792137at2"/>
<reference evidence="1 2" key="1">
    <citation type="submission" date="2019-08" db="EMBL/GenBank/DDBJ databases">
        <title>Hyperibacter terrae gen. nov., sp. nov. and Hyperibacter viscosus sp. nov., two new members in the family Rhodospirillaceae isolated from the rhizosphere of Hypericum perforatum.</title>
        <authorList>
            <person name="Noviana Z."/>
        </authorList>
    </citation>
    <scope>NUCLEOTIDE SEQUENCE [LARGE SCALE GENOMIC DNA]</scope>
    <source>
        <strain evidence="1 2">R5913</strain>
    </source>
</reference>
<dbReference type="InterPro" id="IPR050772">
    <property type="entry name" value="Hydratase-Decarb/MhpD_sf"/>
</dbReference>
<dbReference type="SUPFAM" id="SSF56529">
    <property type="entry name" value="FAH"/>
    <property type="match status" value="1"/>
</dbReference>
<name>A0A5J6MWY3_9PROT</name>
<dbReference type="AlphaFoldDB" id="A0A5J6MWY3"/>
<dbReference type="Gene3D" id="3.90.850.10">
    <property type="entry name" value="Fumarylacetoacetase-like, C-terminal domain"/>
    <property type="match status" value="1"/>
</dbReference>
<dbReference type="GO" id="GO:0016787">
    <property type="term" value="F:hydrolase activity"/>
    <property type="evidence" value="ECO:0007669"/>
    <property type="project" value="UniProtKB-KW"/>
</dbReference>